<gene>
    <name evidence="8" type="ORF">SAMN04488047_101122</name>
</gene>
<dbReference type="OrthoDB" id="7346865at2"/>
<dbReference type="Gene3D" id="3.40.50.1980">
    <property type="entry name" value="Nitrogenase molybdenum iron protein domain"/>
    <property type="match status" value="3"/>
</dbReference>
<dbReference type="SUPFAM" id="SSF53807">
    <property type="entry name" value="Helical backbone' metal receptor"/>
    <property type="match status" value="1"/>
</dbReference>
<evidence type="ECO:0000256" key="4">
    <source>
        <dbReference type="ARBA" id="ARBA00022729"/>
    </source>
</evidence>
<protein>
    <recommendedName>
        <fullName evidence="2">High-affinity zinc uptake system protein ZnuA</fullName>
    </recommendedName>
</protein>
<keyword evidence="5" id="KW-0864">Zinc transport</keyword>
<feature type="region of interest" description="Disordered" evidence="6">
    <location>
        <begin position="109"/>
        <end position="173"/>
    </location>
</feature>
<dbReference type="GO" id="GO:0046872">
    <property type="term" value="F:metal ion binding"/>
    <property type="evidence" value="ECO:0007669"/>
    <property type="project" value="InterPro"/>
</dbReference>
<dbReference type="EMBL" id="FOXA01000001">
    <property type="protein sequence ID" value="SFO84643.1"/>
    <property type="molecule type" value="Genomic_DNA"/>
</dbReference>
<accession>A0A1I5KII9</accession>
<reference evidence="8 9" key="1">
    <citation type="submission" date="2016-10" db="EMBL/GenBank/DDBJ databases">
        <authorList>
            <person name="de Groot N.N."/>
        </authorList>
    </citation>
    <scope>NUCLEOTIDE SEQUENCE [LARGE SCALE GENOMIC DNA]</scope>
    <source>
        <strain evidence="8 9">DSM 19547</strain>
    </source>
</reference>
<proteinExistence type="inferred from homology"/>
<dbReference type="Pfam" id="PF01297">
    <property type="entry name" value="ZnuA"/>
    <property type="match status" value="1"/>
</dbReference>
<evidence type="ECO:0000313" key="9">
    <source>
        <dbReference type="Proteomes" id="UP000199356"/>
    </source>
</evidence>
<feature type="chain" id="PRO_5011436351" description="High-affinity zinc uptake system protein ZnuA" evidence="7">
    <location>
        <begin position="18"/>
        <end position="338"/>
    </location>
</feature>
<evidence type="ECO:0000256" key="3">
    <source>
        <dbReference type="ARBA" id="ARBA00022448"/>
    </source>
</evidence>
<organism evidence="8 9">
    <name type="scientific">Tranquillimonas alkanivorans</name>
    <dbReference type="NCBI Taxonomy" id="441119"/>
    <lineage>
        <taxon>Bacteria</taxon>
        <taxon>Pseudomonadati</taxon>
        <taxon>Pseudomonadota</taxon>
        <taxon>Alphaproteobacteria</taxon>
        <taxon>Rhodobacterales</taxon>
        <taxon>Roseobacteraceae</taxon>
        <taxon>Tranquillimonas</taxon>
    </lineage>
</organism>
<keyword evidence="3" id="KW-0813">Transport</keyword>
<dbReference type="AlphaFoldDB" id="A0A1I5KII9"/>
<dbReference type="InterPro" id="IPR050492">
    <property type="entry name" value="Bact_metal-bind_prot9"/>
</dbReference>
<keyword evidence="4 7" id="KW-0732">Signal</keyword>
<keyword evidence="9" id="KW-1185">Reference proteome</keyword>
<evidence type="ECO:0000256" key="5">
    <source>
        <dbReference type="ARBA" id="ARBA00022906"/>
    </source>
</evidence>
<sequence length="338" mass="35602">MRRLAVLFLALPAPALAAPPQVVTDIPPVASLAGMVLGELGEPVTLIGAGAEPHGHNLRPSEARALQDAGLVVWTGEALTPWLGEALESLAPDAARLELLDIAPVVHPARQDGAHGDGDEEHDGEHDHTEEAHGADGHEHGHEEDAPGADDRSDHAHEMGQDAHDHGDTDPHAWLDPVNAAAWLEAIAEDLARLDPENAATYRANAETGAARLEALTAELTERLEPVQGRPFMTYHDSFQYFGQRFGLDFAGAIAGSDADQPGPARVAALQDEATEHGVVCLFTEPQFEPRLARLVTKGTDIAVAEIDPLGTTLEPGPGLYPALLEGVADAMIGCLGA</sequence>
<comment type="similarity">
    <text evidence="1">Belongs to the bacterial solute-binding protein 9 family.</text>
</comment>
<name>A0A1I5KII9_9RHOB</name>
<dbReference type="RefSeq" id="WP_093416327.1">
    <property type="nucleotide sequence ID" value="NZ_FOXA01000001.1"/>
</dbReference>
<keyword evidence="5" id="KW-0406">Ion transport</keyword>
<evidence type="ECO:0000256" key="1">
    <source>
        <dbReference type="ARBA" id="ARBA00011028"/>
    </source>
</evidence>
<evidence type="ECO:0000256" key="7">
    <source>
        <dbReference type="SAM" id="SignalP"/>
    </source>
</evidence>
<dbReference type="PANTHER" id="PTHR42953">
    <property type="entry name" value="HIGH-AFFINITY ZINC UPTAKE SYSTEM PROTEIN ZNUA-RELATED"/>
    <property type="match status" value="1"/>
</dbReference>
<evidence type="ECO:0000256" key="2">
    <source>
        <dbReference type="ARBA" id="ARBA00015915"/>
    </source>
</evidence>
<evidence type="ECO:0000313" key="8">
    <source>
        <dbReference type="EMBL" id="SFO84643.1"/>
    </source>
</evidence>
<feature type="signal peptide" evidence="7">
    <location>
        <begin position="1"/>
        <end position="17"/>
    </location>
</feature>
<dbReference type="PANTHER" id="PTHR42953:SF3">
    <property type="entry name" value="HIGH-AFFINITY ZINC UPTAKE SYSTEM PROTEIN ZNUA"/>
    <property type="match status" value="1"/>
</dbReference>
<keyword evidence="5" id="KW-0862">Zinc</keyword>
<evidence type="ECO:0000256" key="6">
    <source>
        <dbReference type="SAM" id="MobiDB-lite"/>
    </source>
</evidence>
<dbReference type="STRING" id="441119.SAMN04488047_101122"/>
<dbReference type="InterPro" id="IPR006127">
    <property type="entry name" value="ZnuA-like"/>
</dbReference>
<dbReference type="Proteomes" id="UP000199356">
    <property type="component" value="Unassembled WGS sequence"/>
</dbReference>
<dbReference type="GO" id="GO:0006829">
    <property type="term" value="P:zinc ion transport"/>
    <property type="evidence" value="ECO:0007669"/>
    <property type="project" value="UniProtKB-KW"/>
</dbReference>